<dbReference type="GO" id="GO:0032259">
    <property type="term" value="P:methylation"/>
    <property type="evidence" value="ECO:0007669"/>
    <property type="project" value="UniProtKB-KW"/>
</dbReference>
<keyword evidence="2" id="KW-0808">Transferase</keyword>
<gene>
    <name evidence="2" type="ORF">BN1012_Phect1089</name>
</gene>
<dbReference type="SUPFAM" id="SSF53335">
    <property type="entry name" value="S-adenosyl-L-methionine-dependent methyltransferases"/>
    <property type="match status" value="1"/>
</dbReference>
<protein>
    <submittedName>
        <fullName evidence="2">Methyltransferase type 11</fullName>
    </submittedName>
</protein>
<evidence type="ECO:0000313" key="3">
    <source>
        <dbReference type="Proteomes" id="UP000032160"/>
    </source>
</evidence>
<reference evidence="2 3" key="1">
    <citation type="journal article" date="2014" name="Front. Genet.">
        <title>Genome and metabolic network of "Candidatus Phaeomarinobacter ectocarpi" Ec32, a new candidate genus of Alphaproteobacteria frequently associated with brown algae.</title>
        <authorList>
            <person name="Dittami S.M."/>
            <person name="Barbeyron T."/>
            <person name="Boyen C."/>
            <person name="Cambefort J."/>
            <person name="Collet G."/>
            <person name="Delage L."/>
            <person name="Gobet A."/>
            <person name="Groisillier A."/>
            <person name="Leblanc C."/>
            <person name="Michel G."/>
            <person name="Scornet D."/>
            <person name="Siegel A."/>
            <person name="Tapia J.E."/>
            <person name="Tonon T."/>
        </authorList>
    </citation>
    <scope>NUCLEOTIDE SEQUENCE [LARGE SCALE GENOMIC DNA]</scope>
    <source>
        <strain evidence="2 3">Ec32</strain>
    </source>
</reference>
<sequence length="227" mass="26067">MAEVNLLSAFPRKKRNIEKRASAKTDELIALSREYGEEYFDGPREVGYGGYRYDGRWVPIAKDMIAHWNLKPGDRVLDLGCAKGFLVKDFMIAEPGIQAFGSDISGYAMMNCEPEVVGRLHQHDLNDPLLFPDDSFDAVICLNTLHNLKRPQLINALSEIQRVARDNKAYVQVDSYRTPEEKEIFEDWVLTAYTYGYPDEWKAIFDEAGYKGDYYWTLILGEDTETE</sequence>
<dbReference type="RefSeq" id="WP_043949994.1">
    <property type="nucleotide sequence ID" value="NZ_HG966617.1"/>
</dbReference>
<evidence type="ECO:0000259" key="1">
    <source>
        <dbReference type="Pfam" id="PF08241"/>
    </source>
</evidence>
<dbReference type="GO" id="GO:0008757">
    <property type="term" value="F:S-adenosylmethionine-dependent methyltransferase activity"/>
    <property type="evidence" value="ECO:0007669"/>
    <property type="project" value="InterPro"/>
</dbReference>
<accession>X5M7V7</accession>
<dbReference type="InterPro" id="IPR013216">
    <property type="entry name" value="Methyltransf_11"/>
</dbReference>
<dbReference type="Pfam" id="PF08241">
    <property type="entry name" value="Methyltransf_11"/>
    <property type="match status" value="1"/>
</dbReference>
<dbReference type="PATRIC" id="fig|1458461.3.peg.1089"/>
<dbReference type="InterPro" id="IPR029063">
    <property type="entry name" value="SAM-dependent_MTases_sf"/>
</dbReference>
<proteinExistence type="predicted"/>
<dbReference type="Proteomes" id="UP000032160">
    <property type="component" value="Chromosome I"/>
</dbReference>
<name>X5M7V7_9HYPH</name>
<keyword evidence="2" id="KW-0489">Methyltransferase</keyword>
<dbReference type="CDD" id="cd02440">
    <property type="entry name" value="AdoMet_MTases"/>
    <property type="match status" value="1"/>
</dbReference>
<organism evidence="2 3">
    <name type="scientific">Candidatus Phaeomarinibacter ectocarpi</name>
    <dbReference type="NCBI Taxonomy" id="1458461"/>
    <lineage>
        <taxon>Bacteria</taxon>
        <taxon>Pseudomonadati</taxon>
        <taxon>Pseudomonadota</taxon>
        <taxon>Alphaproteobacteria</taxon>
        <taxon>Hyphomicrobiales</taxon>
        <taxon>Parvibaculaceae</taxon>
        <taxon>Candidatus Phaeomarinibacter</taxon>
    </lineage>
</organism>
<dbReference type="HOGENOM" id="CLU_1259534_0_0_5"/>
<keyword evidence="3" id="KW-1185">Reference proteome</keyword>
<feature type="domain" description="Methyltransferase type 11" evidence="1">
    <location>
        <begin position="77"/>
        <end position="167"/>
    </location>
</feature>
<dbReference type="AlphaFoldDB" id="X5M7V7"/>
<dbReference type="Gene3D" id="3.40.50.150">
    <property type="entry name" value="Vaccinia Virus protein VP39"/>
    <property type="match status" value="1"/>
</dbReference>
<dbReference type="OrthoDB" id="9808140at2"/>
<dbReference type="KEGG" id="pect:BN1012_Phect1089"/>
<dbReference type="STRING" id="1458461.BN1012_Phect1089"/>
<dbReference type="EMBL" id="HG966617">
    <property type="protein sequence ID" value="CDO59303.1"/>
    <property type="molecule type" value="Genomic_DNA"/>
</dbReference>
<evidence type="ECO:0000313" key="2">
    <source>
        <dbReference type="EMBL" id="CDO59303.1"/>
    </source>
</evidence>